<feature type="transmembrane region" description="Helical" evidence="7">
    <location>
        <begin position="222"/>
        <end position="242"/>
    </location>
</feature>
<feature type="transmembrane region" description="Helical" evidence="7">
    <location>
        <begin position="355"/>
        <end position="374"/>
    </location>
</feature>
<evidence type="ECO:0000256" key="5">
    <source>
        <dbReference type="ARBA" id="ARBA00023136"/>
    </source>
</evidence>
<dbReference type="SUPFAM" id="SSF103473">
    <property type="entry name" value="MFS general substrate transporter"/>
    <property type="match status" value="1"/>
</dbReference>
<sequence>MATPDSKQIGDHRDTVTNHTELVPEARQEAAETDKVSERYAADPGIEISEATNKRLFWKINRRILAIQLITYFCQSLDKGTLNFASIMGIKTDAHLSDYNWLGTILYIGILAGEYPQNYLLQKLPVAKILAVNVFCWGAVVACTAATVNFPSLMVVRFLLGLFESCVQPAMMLITSMWYTRAEQSLLNSFWYCMTGTQLMVGGLIAFGASHYSGALMYSWQLLFFVLGVTTVAWSFCIGIFLPDNPMAADCFSEEDRQLMIERVRANETGIQNKTYKMYQAIEALKDAFVWCCVLLILVANLVIGGLGVFSNLIIEAFGFTTLQTQLLNIAQGAITIMVMIGSAKTSQHWDQTCITMIIWTLPAMTGTIAILCVTPTASNAAGMLIAFYCTQFFLAQGNMIISLVTRNIAGQTKKVIAPQIFQSKDAPRYLHGFTAHIVIYVVYIALVVVTRILLMAKNRKKVEAIGGEDRVSHELAFLDLTDQYVLQSTLA</sequence>
<evidence type="ECO:0000256" key="2">
    <source>
        <dbReference type="ARBA" id="ARBA00022448"/>
    </source>
</evidence>
<dbReference type="InterPro" id="IPR036259">
    <property type="entry name" value="MFS_trans_sf"/>
</dbReference>
<feature type="transmembrane region" description="Helical" evidence="7">
    <location>
        <begin position="327"/>
        <end position="343"/>
    </location>
</feature>
<dbReference type="InterPro" id="IPR011701">
    <property type="entry name" value="MFS"/>
</dbReference>
<dbReference type="STRING" id="356882.A0A423W290"/>
<dbReference type="EMBL" id="LKEA01000029">
    <property type="protein sequence ID" value="ROV97438.1"/>
    <property type="molecule type" value="Genomic_DNA"/>
</dbReference>
<keyword evidence="5 7" id="KW-0472">Membrane</keyword>
<dbReference type="Gene3D" id="1.20.1250.20">
    <property type="entry name" value="MFS general substrate transporter like domains"/>
    <property type="match status" value="1"/>
</dbReference>
<dbReference type="Proteomes" id="UP000283895">
    <property type="component" value="Unassembled WGS sequence"/>
</dbReference>
<keyword evidence="9" id="KW-1185">Reference proteome</keyword>
<dbReference type="GO" id="GO:0033229">
    <property type="term" value="F:cysteine transmembrane transporter activity"/>
    <property type="evidence" value="ECO:0007669"/>
    <property type="project" value="TreeGrafter"/>
</dbReference>
<dbReference type="Pfam" id="PF07690">
    <property type="entry name" value="MFS_1"/>
    <property type="match status" value="1"/>
</dbReference>
<feature type="transmembrane region" description="Helical" evidence="7">
    <location>
        <begin position="189"/>
        <end position="210"/>
    </location>
</feature>
<evidence type="ECO:0000256" key="4">
    <source>
        <dbReference type="ARBA" id="ARBA00022989"/>
    </source>
</evidence>
<dbReference type="OrthoDB" id="6730379at2759"/>
<protein>
    <recommendedName>
        <fullName evidence="10">Major facilitator superfamily (MFS) profile domain-containing protein</fullName>
    </recommendedName>
</protein>
<evidence type="ECO:0000256" key="1">
    <source>
        <dbReference type="ARBA" id="ARBA00004141"/>
    </source>
</evidence>
<evidence type="ECO:0000256" key="7">
    <source>
        <dbReference type="SAM" id="Phobius"/>
    </source>
</evidence>
<accession>A0A423W290</accession>
<evidence type="ECO:0000313" key="9">
    <source>
        <dbReference type="Proteomes" id="UP000283895"/>
    </source>
</evidence>
<organism evidence="8 9">
    <name type="scientific">Cytospora schulzeri</name>
    <dbReference type="NCBI Taxonomy" id="448051"/>
    <lineage>
        <taxon>Eukaryota</taxon>
        <taxon>Fungi</taxon>
        <taxon>Dikarya</taxon>
        <taxon>Ascomycota</taxon>
        <taxon>Pezizomycotina</taxon>
        <taxon>Sordariomycetes</taxon>
        <taxon>Sordariomycetidae</taxon>
        <taxon>Diaporthales</taxon>
        <taxon>Cytosporaceae</taxon>
        <taxon>Cytospora</taxon>
    </lineage>
</organism>
<dbReference type="FunFam" id="1.20.1250.20:FF:000064">
    <property type="entry name" value="MFS allantoate transporter"/>
    <property type="match status" value="1"/>
</dbReference>
<reference evidence="8 9" key="1">
    <citation type="submission" date="2015-09" db="EMBL/GenBank/DDBJ databases">
        <title>Host preference determinants of Valsa canker pathogens revealed by comparative genomics.</title>
        <authorList>
            <person name="Yin Z."/>
            <person name="Huang L."/>
        </authorList>
    </citation>
    <scope>NUCLEOTIDE SEQUENCE [LARGE SCALE GENOMIC DNA]</scope>
    <source>
        <strain evidence="8 9">03-1</strain>
    </source>
</reference>
<evidence type="ECO:0008006" key="10">
    <source>
        <dbReference type="Google" id="ProtNLM"/>
    </source>
</evidence>
<feature type="transmembrane region" description="Helical" evidence="7">
    <location>
        <begin position="430"/>
        <end position="455"/>
    </location>
</feature>
<dbReference type="PANTHER" id="PTHR43791">
    <property type="entry name" value="PERMEASE-RELATED"/>
    <property type="match status" value="1"/>
</dbReference>
<gene>
    <name evidence="8" type="ORF">VMCG_06857</name>
</gene>
<comment type="similarity">
    <text evidence="6">Belongs to the major facilitator superfamily. Allantoate permease family.</text>
</comment>
<feature type="transmembrane region" description="Helical" evidence="7">
    <location>
        <begin position="155"/>
        <end position="177"/>
    </location>
</feature>
<comment type="subcellular location">
    <subcellularLocation>
        <location evidence="1">Membrane</location>
        <topology evidence="1">Multi-pass membrane protein</topology>
    </subcellularLocation>
</comment>
<dbReference type="AlphaFoldDB" id="A0A423W290"/>
<feature type="transmembrane region" description="Helical" evidence="7">
    <location>
        <begin position="129"/>
        <end position="148"/>
    </location>
</feature>
<keyword evidence="4 7" id="KW-1133">Transmembrane helix</keyword>
<dbReference type="GO" id="GO:0016020">
    <property type="term" value="C:membrane"/>
    <property type="evidence" value="ECO:0007669"/>
    <property type="project" value="UniProtKB-SubCell"/>
</dbReference>
<comment type="caution">
    <text evidence="8">The sequence shown here is derived from an EMBL/GenBank/DDBJ whole genome shotgun (WGS) entry which is preliminary data.</text>
</comment>
<feature type="transmembrane region" description="Helical" evidence="7">
    <location>
        <begin position="288"/>
        <end position="315"/>
    </location>
</feature>
<dbReference type="PANTHER" id="PTHR43791:SF63">
    <property type="entry name" value="HIGH AFFINITY CYSTEINE TRANSPORTER"/>
    <property type="match status" value="1"/>
</dbReference>
<proteinExistence type="inferred from homology"/>
<evidence type="ECO:0000256" key="3">
    <source>
        <dbReference type="ARBA" id="ARBA00022692"/>
    </source>
</evidence>
<keyword evidence="3 7" id="KW-0812">Transmembrane</keyword>
<keyword evidence="2" id="KW-0813">Transport</keyword>
<evidence type="ECO:0000313" key="8">
    <source>
        <dbReference type="EMBL" id="ROV97438.1"/>
    </source>
</evidence>
<name>A0A423W290_9PEZI</name>
<evidence type="ECO:0000256" key="6">
    <source>
        <dbReference type="ARBA" id="ARBA00037968"/>
    </source>
</evidence>